<reference evidence="9" key="1">
    <citation type="submission" date="2018-05" db="EMBL/GenBank/DDBJ databases">
        <authorList>
            <person name="Li X."/>
        </authorList>
    </citation>
    <scope>NUCLEOTIDE SEQUENCE [LARGE SCALE GENOMIC DNA]</scope>
    <source>
        <strain evidence="9">HKS-05</strain>
    </source>
</reference>
<dbReference type="PANTHER" id="PTHR42911">
    <property type="entry name" value="MODULATOR OF FTSH PROTEASE HFLC"/>
    <property type="match status" value="1"/>
</dbReference>
<protein>
    <recommendedName>
        <fullName evidence="6">Protein HflC</fullName>
    </recommendedName>
</protein>
<dbReference type="SMART" id="SM00244">
    <property type="entry name" value="PHB"/>
    <property type="match status" value="1"/>
</dbReference>
<name>A0A328AWL9_9CAUL</name>
<keyword evidence="4" id="KW-1133">Transmembrane helix</keyword>
<keyword evidence="3" id="KW-0812">Transmembrane</keyword>
<keyword evidence="8" id="KW-0645">Protease</keyword>
<dbReference type="InterPro" id="IPR010200">
    <property type="entry name" value="HflC"/>
</dbReference>
<evidence type="ECO:0000313" key="9">
    <source>
        <dbReference type="Proteomes" id="UP000249842"/>
    </source>
</evidence>
<evidence type="ECO:0000256" key="6">
    <source>
        <dbReference type="PIRNR" id="PIRNR005651"/>
    </source>
</evidence>
<comment type="subcellular location">
    <subcellularLocation>
        <location evidence="1">Membrane</location>
        <topology evidence="1">Single-pass membrane protein</topology>
    </subcellularLocation>
</comment>
<proteinExistence type="inferred from homology"/>
<comment type="function">
    <text evidence="6">HflC and HflK could regulate a protease.</text>
</comment>
<dbReference type="InterPro" id="IPR001107">
    <property type="entry name" value="Band_7"/>
</dbReference>
<dbReference type="SUPFAM" id="SSF117892">
    <property type="entry name" value="Band 7/SPFH domain"/>
    <property type="match status" value="1"/>
</dbReference>
<sequence length="302" mass="33575">MSRRPLFAYAVVALLLLIVLANTLFVVDQRQQAIVVRFGDPVRVIHAPGQGGAGLNVKAPFLEHVIKLDRRNLALEADQEEVIAADQERLVVDAFLRYRISNPLQYYRTLRDDRIAADRLERLVNSALRQVLGSATSTEIISGRRAQLMQQTRLDVERRAAASRLGIQVIDLRIKRADLPAANQAAVYRRMQTSRQQEAARIRAVGEQQKREIIAGADKEVAITLATAQEEGDTTRGQGDAQRTRIFAESFGRDAGFASFYRSMQAYEAGLGQGDTTMVLSPDSAFFRYFERGPSAAGGSRR</sequence>
<keyword evidence="5" id="KW-0472">Membrane</keyword>
<gene>
    <name evidence="8" type="ORF">DJ021_01900</name>
</gene>
<comment type="similarity">
    <text evidence="2 6">Belongs to the band 7/mec-2 family. HflC subfamily.</text>
</comment>
<evidence type="ECO:0000313" key="8">
    <source>
        <dbReference type="EMBL" id="RAK58635.1"/>
    </source>
</evidence>
<keyword evidence="8" id="KW-0378">Hydrolase</keyword>
<evidence type="ECO:0000256" key="4">
    <source>
        <dbReference type="ARBA" id="ARBA00022989"/>
    </source>
</evidence>
<evidence type="ECO:0000256" key="1">
    <source>
        <dbReference type="ARBA" id="ARBA00004167"/>
    </source>
</evidence>
<dbReference type="EMBL" id="QFYP01000001">
    <property type="protein sequence ID" value="RAK58635.1"/>
    <property type="molecule type" value="Genomic_DNA"/>
</dbReference>
<dbReference type="Proteomes" id="UP000249842">
    <property type="component" value="Unassembled WGS sequence"/>
</dbReference>
<comment type="caution">
    <text evidence="8">The sequence shown here is derived from an EMBL/GenBank/DDBJ whole genome shotgun (WGS) entry which is preliminary data.</text>
</comment>
<keyword evidence="9" id="KW-1185">Reference proteome</keyword>
<dbReference type="OrthoDB" id="9812991at2"/>
<dbReference type="Pfam" id="PF01145">
    <property type="entry name" value="Band_7"/>
    <property type="match status" value="1"/>
</dbReference>
<dbReference type="GO" id="GO:0016020">
    <property type="term" value="C:membrane"/>
    <property type="evidence" value="ECO:0007669"/>
    <property type="project" value="UniProtKB-SubCell"/>
</dbReference>
<evidence type="ECO:0000259" key="7">
    <source>
        <dbReference type="SMART" id="SM00244"/>
    </source>
</evidence>
<dbReference type="PIRSF" id="PIRSF005651">
    <property type="entry name" value="HflC"/>
    <property type="match status" value="1"/>
</dbReference>
<evidence type="ECO:0000256" key="2">
    <source>
        <dbReference type="ARBA" id="ARBA00007862"/>
    </source>
</evidence>
<dbReference type="InterPro" id="IPR036013">
    <property type="entry name" value="Band_7/SPFH_dom_sf"/>
</dbReference>
<dbReference type="GO" id="GO:0008233">
    <property type="term" value="F:peptidase activity"/>
    <property type="evidence" value="ECO:0007669"/>
    <property type="project" value="UniProtKB-KW"/>
</dbReference>
<dbReference type="RefSeq" id="WP_111455928.1">
    <property type="nucleotide sequence ID" value="NZ_QFYP01000001.1"/>
</dbReference>
<evidence type="ECO:0000256" key="3">
    <source>
        <dbReference type="ARBA" id="ARBA00022692"/>
    </source>
</evidence>
<evidence type="ECO:0000256" key="5">
    <source>
        <dbReference type="ARBA" id="ARBA00023136"/>
    </source>
</evidence>
<dbReference type="GO" id="GO:0006508">
    <property type="term" value="P:proteolysis"/>
    <property type="evidence" value="ECO:0007669"/>
    <property type="project" value="UniProtKB-KW"/>
</dbReference>
<dbReference type="AlphaFoldDB" id="A0A328AWL9"/>
<dbReference type="CDD" id="cd03405">
    <property type="entry name" value="SPFH_HflC"/>
    <property type="match status" value="1"/>
</dbReference>
<dbReference type="Gene3D" id="3.30.479.30">
    <property type="entry name" value="Band 7 domain"/>
    <property type="match status" value="1"/>
</dbReference>
<feature type="domain" description="Band 7" evidence="7">
    <location>
        <begin position="22"/>
        <end position="191"/>
    </location>
</feature>
<organism evidence="8 9">
    <name type="scientific">Phenylobacterium hankyongense</name>
    <dbReference type="NCBI Taxonomy" id="1813876"/>
    <lineage>
        <taxon>Bacteria</taxon>
        <taxon>Pseudomonadati</taxon>
        <taxon>Pseudomonadota</taxon>
        <taxon>Alphaproteobacteria</taxon>
        <taxon>Caulobacterales</taxon>
        <taxon>Caulobacteraceae</taxon>
        <taxon>Phenylobacterium</taxon>
    </lineage>
</organism>
<dbReference type="PANTHER" id="PTHR42911:SF1">
    <property type="entry name" value="MODULATOR OF FTSH PROTEASE HFLC"/>
    <property type="match status" value="1"/>
</dbReference>
<accession>A0A328AWL9</accession>